<evidence type="ECO:0000256" key="1">
    <source>
        <dbReference type="SAM" id="SignalP"/>
    </source>
</evidence>
<keyword evidence="4" id="KW-1185">Reference proteome</keyword>
<feature type="chain" id="PRO_5020264367" evidence="1">
    <location>
        <begin position="23"/>
        <end position="161"/>
    </location>
</feature>
<sequence>MKPIQKTIVALGLSISSLVVSAQTTTPALTAYYQVKDALVATDAPKAKQNAVKLVAALGKVEVNTLSTADKKALSDAKLRATAMTKTTDVAVQREQFEDLSTSMIALAKATKPKTAPTYVQFCPMAAEGKGASWLSDKKEVRNPYYGDKMLKCGSVKEEIR</sequence>
<reference evidence="3 4" key="1">
    <citation type="submission" date="2019-01" db="EMBL/GenBank/DDBJ databases">
        <title>Spirosoma flava sp. nov., a propanil-degrading bacterium isolated from herbicide-contaminated soil.</title>
        <authorList>
            <person name="Zhang L."/>
            <person name="Jiang J.-D."/>
        </authorList>
    </citation>
    <scope>NUCLEOTIDE SEQUENCE [LARGE SCALE GENOMIC DNA]</scope>
    <source>
        <strain evidence="3 4">TY50</strain>
    </source>
</reference>
<dbReference type="Pfam" id="PF11827">
    <property type="entry name" value="DUF3347"/>
    <property type="match status" value="1"/>
</dbReference>
<accession>A0A4Q2UH53</accession>
<keyword evidence="1" id="KW-0732">Signal</keyword>
<protein>
    <submittedName>
        <fullName evidence="3">DUF3347 domain-containing protein</fullName>
    </submittedName>
</protein>
<dbReference type="EMBL" id="SBLB01000012">
    <property type="protein sequence ID" value="RYC66761.1"/>
    <property type="molecule type" value="Genomic_DNA"/>
</dbReference>
<feature type="signal peptide" evidence="1">
    <location>
        <begin position="1"/>
        <end position="22"/>
    </location>
</feature>
<gene>
    <name evidence="3" type="ORF">EQG79_28420</name>
</gene>
<comment type="caution">
    <text evidence="3">The sequence shown here is derived from an EMBL/GenBank/DDBJ whole genome shotgun (WGS) entry which is preliminary data.</text>
</comment>
<dbReference type="AlphaFoldDB" id="A0A4Q2UH53"/>
<feature type="domain" description="DUF3347" evidence="2">
    <location>
        <begin position="29"/>
        <end position="114"/>
    </location>
</feature>
<name>A0A4Q2UH53_9BACT</name>
<evidence type="ECO:0000313" key="4">
    <source>
        <dbReference type="Proteomes" id="UP000290407"/>
    </source>
</evidence>
<dbReference type="RefSeq" id="WP_129606249.1">
    <property type="nucleotide sequence ID" value="NZ_SBLB01000012.1"/>
</dbReference>
<evidence type="ECO:0000259" key="2">
    <source>
        <dbReference type="Pfam" id="PF11827"/>
    </source>
</evidence>
<evidence type="ECO:0000313" key="3">
    <source>
        <dbReference type="EMBL" id="RYC66761.1"/>
    </source>
</evidence>
<proteinExistence type="predicted"/>
<dbReference type="Proteomes" id="UP000290407">
    <property type="component" value="Unassembled WGS sequence"/>
</dbReference>
<dbReference type="InterPro" id="IPR021782">
    <property type="entry name" value="DUF3347"/>
</dbReference>
<organism evidence="3 4">
    <name type="scientific">Spirosoma sordidisoli</name>
    <dbReference type="NCBI Taxonomy" id="2502893"/>
    <lineage>
        <taxon>Bacteria</taxon>
        <taxon>Pseudomonadati</taxon>
        <taxon>Bacteroidota</taxon>
        <taxon>Cytophagia</taxon>
        <taxon>Cytophagales</taxon>
        <taxon>Cytophagaceae</taxon>
        <taxon>Spirosoma</taxon>
    </lineage>
</organism>